<dbReference type="InterPro" id="IPR040442">
    <property type="entry name" value="Pyrv_kinase-like_dom_sf"/>
</dbReference>
<keyword evidence="2" id="KW-0479">Metal-binding</keyword>
<sequence>MPNFPELFTKNEVQIGTFLTFPSVHSAQVMSQLGFAFLIVDGEHNPLSPQDWTHIVHAVASASHGRVVPLVRIPAPGVEYVKWGLDSGAAGIVIPMVQTRAEMESVVRYGRYPPLGQRSFGPAKDVAIIPMIESAQGVENCDEILSVKGISGVFVGSSDLRLSLGLMGPDGTEEVFLSALQKIADTGKKYGLPVGAWVPHSAAVERNKKFGFTWFSVGSDGACIAQGGAQLLKDASAASKI</sequence>
<proteinExistence type="inferred from homology"/>
<evidence type="ECO:0000256" key="3">
    <source>
        <dbReference type="ARBA" id="ARBA00023239"/>
    </source>
</evidence>
<dbReference type="Proteomes" id="UP000799772">
    <property type="component" value="Unassembled WGS sequence"/>
</dbReference>
<keyword evidence="6" id="KW-1185">Reference proteome</keyword>
<evidence type="ECO:0000313" key="5">
    <source>
        <dbReference type="EMBL" id="KAF2104849.1"/>
    </source>
</evidence>
<keyword evidence="3" id="KW-0456">Lyase</keyword>
<dbReference type="PANTHER" id="PTHR30502:SF0">
    <property type="entry name" value="PHOSPHOENOLPYRUVATE CARBOXYLASE FAMILY PROTEIN"/>
    <property type="match status" value="1"/>
</dbReference>
<evidence type="ECO:0000313" key="6">
    <source>
        <dbReference type="Proteomes" id="UP000799772"/>
    </source>
</evidence>
<organism evidence="5 6">
    <name type="scientific">Rhizodiscina lignyota</name>
    <dbReference type="NCBI Taxonomy" id="1504668"/>
    <lineage>
        <taxon>Eukaryota</taxon>
        <taxon>Fungi</taxon>
        <taxon>Dikarya</taxon>
        <taxon>Ascomycota</taxon>
        <taxon>Pezizomycotina</taxon>
        <taxon>Dothideomycetes</taxon>
        <taxon>Pleosporomycetidae</taxon>
        <taxon>Aulographales</taxon>
        <taxon>Rhizodiscinaceae</taxon>
        <taxon>Rhizodiscina</taxon>
    </lineage>
</organism>
<dbReference type="GO" id="GO:0016832">
    <property type="term" value="F:aldehyde-lyase activity"/>
    <property type="evidence" value="ECO:0007669"/>
    <property type="project" value="TreeGrafter"/>
</dbReference>
<evidence type="ECO:0000256" key="2">
    <source>
        <dbReference type="ARBA" id="ARBA00022723"/>
    </source>
</evidence>
<accession>A0A9P4IPF1</accession>
<comment type="caution">
    <text evidence="5">The sequence shown here is derived from an EMBL/GenBank/DDBJ whole genome shotgun (WGS) entry which is preliminary data.</text>
</comment>
<dbReference type="Pfam" id="PF03328">
    <property type="entry name" value="HpcH_HpaI"/>
    <property type="match status" value="1"/>
</dbReference>
<protein>
    <submittedName>
        <fullName evidence="5">Phosphoenolpyruvate/pyruvate domain-containing protein</fullName>
    </submittedName>
</protein>
<evidence type="ECO:0000256" key="1">
    <source>
        <dbReference type="ARBA" id="ARBA00005568"/>
    </source>
</evidence>
<dbReference type="OrthoDB" id="1621678at2759"/>
<dbReference type="InterPro" id="IPR050251">
    <property type="entry name" value="HpcH-HpaI_aldolase"/>
</dbReference>
<dbReference type="Gene3D" id="3.20.20.60">
    <property type="entry name" value="Phosphoenolpyruvate-binding domains"/>
    <property type="match status" value="1"/>
</dbReference>
<evidence type="ECO:0000259" key="4">
    <source>
        <dbReference type="Pfam" id="PF03328"/>
    </source>
</evidence>
<dbReference type="SUPFAM" id="SSF51621">
    <property type="entry name" value="Phosphoenolpyruvate/pyruvate domain"/>
    <property type="match status" value="1"/>
</dbReference>
<dbReference type="GO" id="GO:0046872">
    <property type="term" value="F:metal ion binding"/>
    <property type="evidence" value="ECO:0007669"/>
    <property type="project" value="UniProtKB-KW"/>
</dbReference>
<feature type="domain" description="HpcH/HpaI aldolase/citrate lyase" evidence="4">
    <location>
        <begin position="14"/>
        <end position="223"/>
    </location>
</feature>
<dbReference type="GO" id="GO:0005737">
    <property type="term" value="C:cytoplasm"/>
    <property type="evidence" value="ECO:0007669"/>
    <property type="project" value="TreeGrafter"/>
</dbReference>
<reference evidence="5" key="1">
    <citation type="journal article" date="2020" name="Stud. Mycol.">
        <title>101 Dothideomycetes genomes: a test case for predicting lifestyles and emergence of pathogens.</title>
        <authorList>
            <person name="Haridas S."/>
            <person name="Albert R."/>
            <person name="Binder M."/>
            <person name="Bloem J."/>
            <person name="Labutti K."/>
            <person name="Salamov A."/>
            <person name="Andreopoulos B."/>
            <person name="Baker S."/>
            <person name="Barry K."/>
            <person name="Bills G."/>
            <person name="Bluhm B."/>
            <person name="Cannon C."/>
            <person name="Castanera R."/>
            <person name="Culley D."/>
            <person name="Daum C."/>
            <person name="Ezra D."/>
            <person name="Gonzalez J."/>
            <person name="Henrissat B."/>
            <person name="Kuo A."/>
            <person name="Liang C."/>
            <person name="Lipzen A."/>
            <person name="Lutzoni F."/>
            <person name="Magnuson J."/>
            <person name="Mondo S."/>
            <person name="Nolan M."/>
            <person name="Ohm R."/>
            <person name="Pangilinan J."/>
            <person name="Park H.-J."/>
            <person name="Ramirez L."/>
            <person name="Alfaro M."/>
            <person name="Sun H."/>
            <person name="Tritt A."/>
            <person name="Yoshinaga Y."/>
            <person name="Zwiers L.-H."/>
            <person name="Turgeon B."/>
            <person name="Goodwin S."/>
            <person name="Spatafora J."/>
            <person name="Crous P."/>
            <person name="Grigoriev I."/>
        </authorList>
    </citation>
    <scope>NUCLEOTIDE SEQUENCE</scope>
    <source>
        <strain evidence="5">CBS 133067</strain>
    </source>
</reference>
<comment type="similarity">
    <text evidence="1">Belongs to the HpcH/HpaI aldolase family.</text>
</comment>
<gene>
    <name evidence="5" type="ORF">NA57DRAFT_71053</name>
</gene>
<dbReference type="InterPro" id="IPR015813">
    <property type="entry name" value="Pyrv/PenolPyrv_kinase-like_dom"/>
</dbReference>
<dbReference type="AlphaFoldDB" id="A0A9P4IPF1"/>
<dbReference type="InterPro" id="IPR005000">
    <property type="entry name" value="Aldolase/citrate-lyase_domain"/>
</dbReference>
<name>A0A9P4IPF1_9PEZI</name>
<dbReference type="PANTHER" id="PTHR30502">
    <property type="entry name" value="2-KETO-3-DEOXY-L-RHAMNONATE ALDOLASE"/>
    <property type="match status" value="1"/>
</dbReference>
<dbReference type="EMBL" id="ML978121">
    <property type="protein sequence ID" value="KAF2104849.1"/>
    <property type="molecule type" value="Genomic_DNA"/>
</dbReference>